<accession>A0ACB7XPP5</accession>
<evidence type="ECO:0000313" key="2">
    <source>
        <dbReference type="Proteomes" id="UP000828048"/>
    </source>
</evidence>
<organism evidence="1 2">
    <name type="scientific">Vaccinium darrowii</name>
    <dbReference type="NCBI Taxonomy" id="229202"/>
    <lineage>
        <taxon>Eukaryota</taxon>
        <taxon>Viridiplantae</taxon>
        <taxon>Streptophyta</taxon>
        <taxon>Embryophyta</taxon>
        <taxon>Tracheophyta</taxon>
        <taxon>Spermatophyta</taxon>
        <taxon>Magnoliopsida</taxon>
        <taxon>eudicotyledons</taxon>
        <taxon>Gunneridae</taxon>
        <taxon>Pentapetalae</taxon>
        <taxon>asterids</taxon>
        <taxon>Ericales</taxon>
        <taxon>Ericaceae</taxon>
        <taxon>Vaccinioideae</taxon>
        <taxon>Vaccinieae</taxon>
        <taxon>Vaccinium</taxon>
    </lineage>
</organism>
<evidence type="ECO:0000313" key="1">
    <source>
        <dbReference type="EMBL" id="KAH7842875.1"/>
    </source>
</evidence>
<keyword evidence="2" id="KW-1185">Reference proteome</keyword>
<gene>
    <name evidence="1" type="ORF">Vadar_010018</name>
</gene>
<dbReference type="Proteomes" id="UP000828048">
    <property type="component" value="Chromosome 1"/>
</dbReference>
<dbReference type="EMBL" id="CM037151">
    <property type="protein sequence ID" value="KAH7842875.1"/>
    <property type="molecule type" value="Genomic_DNA"/>
</dbReference>
<comment type="caution">
    <text evidence="1">The sequence shown here is derived from an EMBL/GenBank/DDBJ whole genome shotgun (WGS) entry which is preliminary data.</text>
</comment>
<sequence length="365" mass="41076">MAMRGANRTSPPPPRKRRATAAAATIIELPDDIICNILARIPDIKSLVKCKRVCKTWRNLILQPYFAKSHLSRGSFPLSLILYRPSDAPTNPAHFGILELSDDLASLSHQNATIKFRSGICIPRDGQRGRVIGACNGLLCLRVDNDIVVCNPILPGRHYVLPKLPKLAQPRQSDLRFGFGFSPLSDEYKVLTCTLGLENHLSHITLDIFTLGRDDTWRSIEGHYRQQSRHYCAGDDFVFVNGALHWLGWDMASKFLCYFDVENEELGNVSLPSYIGVVSYLGVLDDFLYLGDIHSLKYAYTLQVDEKSDIYSFGVVLMEIVTGKRSVDSEFGEGNSIVDWLRTKIKAKHRLTDVLDKNVFLTVVF</sequence>
<protein>
    <submittedName>
        <fullName evidence="1">Uncharacterized protein</fullName>
    </submittedName>
</protein>
<reference evidence="1 2" key="1">
    <citation type="journal article" date="2021" name="Hortic Res">
        <title>High-quality reference genome and annotation aids understanding of berry development for evergreen blueberry (Vaccinium darrowii).</title>
        <authorList>
            <person name="Yu J."/>
            <person name="Hulse-Kemp A.M."/>
            <person name="Babiker E."/>
            <person name="Staton M."/>
        </authorList>
    </citation>
    <scope>NUCLEOTIDE SEQUENCE [LARGE SCALE GENOMIC DNA]</scope>
    <source>
        <strain evidence="2">cv. NJ 8807/NJ 8810</strain>
        <tissue evidence="1">Young leaf</tissue>
    </source>
</reference>
<proteinExistence type="predicted"/>
<name>A0ACB7XPP5_9ERIC</name>